<name>A0ABW2T8F9_9ACTN</name>
<protein>
    <submittedName>
        <fullName evidence="2">DUF418 domain-containing protein</fullName>
    </submittedName>
</protein>
<gene>
    <name evidence="2" type="ORF">ACFQVD_33115</name>
</gene>
<reference evidence="3" key="1">
    <citation type="journal article" date="2019" name="Int. J. Syst. Evol. Microbiol.">
        <title>The Global Catalogue of Microorganisms (GCM) 10K type strain sequencing project: providing services to taxonomists for standard genome sequencing and annotation.</title>
        <authorList>
            <consortium name="The Broad Institute Genomics Platform"/>
            <consortium name="The Broad Institute Genome Sequencing Center for Infectious Disease"/>
            <person name="Wu L."/>
            <person name="Ma J."/>
        </authorList>
    </citation>
    <scope>NUCLEOTIDE SEQUENCE [LARGE SCALE GENOMIC DNA]</scope>
    <source>
        <strain evidence="3">JCM 10083</strain>
    </source>
</reference>
<proteinExistence type="predicted"/>
<dbReference type="InterPro" id="IPR007349">
    <property type="entry name" value="DUF418"/>
</dbReference>
<evidence type="ECO:0000313" key="3">
    <source>
        <dbReference type="Proteomes" id="UP001596514"/>
    </source>
</evidence>
<dbReference type="RefSeq" id="WP_386272985.1">
    <property type="nucleotide sequence ID" value="NZ_BAAAGK010000007.1"/>
</dbReference>
<evidence type="ECO:0000313" key="2">
    <source>
        <dbReference type="EMBL" id="MFC7604958.1"/>
    </source>
</evidence>
<comment type="caution">
    <text evidence="2">The sequence shown here is derived from an EMBL/GenBank/DDBJ whole genome shotgun (WGS) entry which is preliminary data.</text>
</comment>
<accession>A0ABW2T8F9</accession>
<dbReference type="EMBL" id="JBHTEE010000001">
    <property type="protein sequence ID" value="MFC7604958.1"/>
    <property type="molecule type" value="Genomic_DNA"/>
</dbReference>
<feature type="domain" description="DUF418" evidence="1">
    <location>
        <begin position="19"/>
        <end position="37"/>
    </location>
</feature>
<organism evidence="2 3">
    <name type="scientific">Streptosporangium amethystogenes subsp. fukuiense</name>
    <dbReference type="NCBI Taxonomy" id="698418"/>
    <lineage>
        <taxon>Bacteria</taxon>
        <taxon>Bacillati</taxon>
        <taxon>Actinomycetota</taxon>
        <taxon>Actinomycetes</taxon>
        <taxon>Streptosporangiales</taxon>
        <taxon>Streptosporangiaceae</taxon>
        <taxon>Streptosporangium</taxon>
    </lineage>
</organism>
<dbReference type="Proteomes" id="UP001596514">
    <property type="component" value="Unassembled WGS sequence"/>
</dbReference>
<sequence length="46" mass="5575">MPPCQTKTPYGAECRGSELRRYRYGPLEWLWRRATWAQRPPLRRSP</sequence>
<keyword evidence="3" id="KW-1185">Reference proteome</keyword>
<evidence type="ECO:0000259" key="1">
    <source>
        <dbReference type="Pfam" id="PF04235"/>
    </source>
</evidence>
<dbReference type="Pfam" id="PF04235">
    <property type="entry name" value="DUF418"/>
    <property type="match status" value="1"/>
</dbReference>